<gene>
    <name evidence="2" type="ORF">PDIGIT_LOCUS11957</name>
</gene>
<organism evidence="2 3">
    <name type="scientific">Periconia digitata</name>
    <dbReference type="NCBI Taxonomy" id="1303443"/>
    <lineage>
        <taxon>Eukaryota</taxon>
        <taxon>Fungi</taxon>
        <taxon>Dikarya</taxon>
        <taxon>Ascomycota</taxon>
        <taxon>Pezizomycotina</taxon>
        <taxon>Dothideomycetes</taxon>
        <taxon>Pleosporomycetidae</taxon>
        <taxon>Pleosporales</taxon>
        <taxon>Massarineae</taxon>
        <taxon>Periconiaceae</taxon>
        <taxon>Periconia</taxon>
    </lineage>
</organism>
<dbReference type="OrthoDB" id="3050608at2759"/>
<reference evidence="2" key="1">
    <citation type="submission" date="2023-01" db="EMBL/GenBank/DDBJ databases">
        <authorList>
            <person name="Van Ghelder C."/>
            <person name="Rancurel C."/>
        </authorList>
    </citation>
    <scope>NUCLEOTIDE SEQUENCE</scope>
    <source>
        <strain evidence="2">CNCM I-4278</strain>
    </source>
</reference>
<name>A0A9W4UQ97_9PLEO</name>
<feature type="region of interest" description="Disordered" evidence="1">
    <location>
        <begin position="1"/>
        <end position="30"/>
    </location>
</feature>
<dbReference type="Proteomes" id="UP001152607">
    <property type="component" value="Unassembled WGS sequence"/>
</dbReference>
<feature type="compositionally biased region" description="Polar residues" evidence="1">
    <location>
        <begin position="1"/>
        <end position="23"/>
    </location>
</feature>
<comment type="caution">
    <text evidence="2">The sequence shown here is derived from an EMBL/GenBank/DDBJ whole genome shotgun (WGS) entry which is preliminary data.</text>
</comment>
<evidence type="ECO:0000256" key="1">
    <source>
        <dbReference type="SAM" id="MobiDB-lite"/>
    </source>
</evidence>
<evidence type="ECO:0000313" key="2">
    <source>
        <dbReference type="EMBL" id="CAI6338822.1"/>
    </source>
</evidence>
<keyword evidence="3" id="KW-1185">Reference proteome</keyword>
<dbReference type="AlphaFoldDB" id="A0A9W4UQ97"/>
<dbReference type="EMBL" id="CAOQHR010000008">
    <property type="protein sequence ID" value="CAI6338822.1"/>
    <property type="molecule type" value="Genomic_DNA"/>
</dbReference>
<proteinExistence type="predicted"/>
<evidence type="ECO:0000313" key="3">
    <source>
        <dbReference type="Proteomes" id="UP001152607"/>
    </source>
</evidence>
<sequence length="81" mass="8812">MNSLPTATAHSNDPAAASSTANPTEKRDYLDKGLDAAEKKWGGEWGQDTEKHRALNEKITDGARNAFEKATGKHVPEKFSN</sequence>
<protein>
    <submittedName>
        <fullName evidence="2">Uncharacterized protein</fullName>
    </submittedName>
</protein>
<accession>A0A9W4UQ97</accession>